<reference evidence="2 3" key="1">
    <citation type="journal article" date="2016" name="Mol. Biol. Evol.">
        <title>Comparative Genomics of Early-Diverging Mushroom-Forming Fungi Provides Insights into the Origins of Lignocellulose Decay Capabilities.</title>
        <authorList>
            <person name="Nagy L.G."/>
            <person name="Riley R."/>
            <person name="Tritt A."/>
            <person name="Adam C."/>
            <person name="Daum C."/>
            <person name="Floudas D."/>
            <person name="Sun H."/>
            <person name="Yadav J.S."/>
            <person name="Pangilinan J."/>
            <person name="Larsson K.H."/>
            <person name="Matsuura K."/>
            <person name="Barry K."/>
            <person name="Labutti K."/>
            <person name="Kuo R."/>
            <person name="Ohm R.A."/>
            <person name="Bhattacharya S.S."/>
            <person name="Shirouzu T."/>
            <person name="Yoshinaga Y."/>
            <person name="Martin F.M."/>
            <person name="Grigoriev I.V."/>
            <person name="Hibbett D.S."/>
        </authorList>
    </citation>
    <scope>NUCLEOTIDE SEQUENCE [LARGE SCALE GENOMIC DNA]</scope>
    <source>
        <strain evidence="2 3">HHB12029</strain>
    </source>
</reference>
<dbReference type="InterPro" id="IPR046670">
    <property type="entry name" value="DUF6540"/>
</dbReference>
<name>A0A165E7I0_EXIGL</name>
<dbReference type="InParanoid" id="A0A165E7I0"/>
<sequence length="222" mass="24884">MMIGSHLPPQSGAEQSQSASSSSQKHGGTVTVSPIPQDPPTPGHRHIYLVSQCYQPGRSHWSLWIPSLQNPLIGRVIHVRGSVIRGFAVEFKDNHKFNIEDDSELYQFTHLGEVPATSLVDSLDPRVEGDVRDDYDIAAYALELPARDSVNAPEPLDDPIWNRPHPRFERCQEWTRRLIADLVADNKLPRAAVQAMDTATSYTDERGTQFAYNRFAPPYGIQ</sequence>
<evidence type="ECO:0000313" key="2">
    <source>
        <dbReference type="EMBL" id="KZV86240.1"/>
    </source>
</evidence>
<dbReference type="Pfam" id="PF20174">
    <property type="entry name" value="DUF6540"/>
    <property type="match status" value="1"/>
</dbReference>
<dbReference type="EMBL" id="KV426162">
    <property type="protein sequence ID" value="KZV86240.1"/>
    <property type="molecule type" value="Genomic_DNA"/>
</dbReference>
<accession>A0A165E7I0</accession>
<dbReference type="OrthoDB" id="2999773at2759"/>
<evidence type="ECO:0000256" key="1">
    <source>
        <dbReference type="SAM" id="MobiDB-lite"/>
    </source>
</evidence>
<proteinExistence type="predicted"/>
<dbReference type="AlphaFoldDB" id="A0A165E7I0"/>
<keyword evidence="3" id="KW-1185">Reference proteome</keyword>
<gene>
    <name evidence="2" type="ORF">EXIGLDRAFT_840935</name>
</gene>
<dbReference type="Proteomes" id="UP000077266">
    <property type="component" value="Unassembled WGS sequence"/>
</dbReference>
<evidence type="ECO:0000313" key="3">
    <source>
        <dbReference type="Proteomes" id="UP000077266"/>
    </source>
</evidence>
<feature type="compositionally biased region" description="Low complexity" evidence="1">
    <location>
        <begin position="10"/>
        <end position="24"/>
    </location>
</feature>
<organism evidence="2 3">
    <name type="scientific">Exidia glandulosa HHB12029</name>
    <dbReference type="NCBI Taxonomy" id="1314781"/>
    <lineage>
        <taxon>Eukaryota</taxon>
        <taxon>Fungi</taxon>
        <taxon>Dikarya</taxon>
        <taxon>Basidiomycota</taxon>
        <taxon>Agaricomycotina</taxon>
        <taxon>Agaricomycetes</taxon>
        <taxon>Auriculariales</taxon>
        <taxon>Exidiaceae</taxon>
        <taxon>Exidia</taxon>
    </lineage>
</organism>
<feature type="region of interest" description="Disordered" evidence="1">
    <location>
        <begin position="1"/>
        <end position="42"/>
    </location>
</feature>
<protein>
    <submittedName>
        <fullName evidence="2">Uncharacterized protein</fullName>
    </submittedName>
</protein>